<dbReference type="Pfam" id="PF08281">
    <property type="entry name" value="Sigma70_r4_2"/>
    <property type="match status" value="1"/>
</dbReference>
<evidence type="ECO:0000259" key="5">
    <source>
        <dbReference type="Pfam" id="PF04542"/>
    </source>
</evidence>
<keyword evidence="3" id="KW-0731">Sigma factor</keyword>
<evidence type="ECO:0000259" key="6">
    <source>
        <dbReference type="Pfam" id="PF08281"/>
    </source>
</evidence>
<dbReference type="PANTHER" id="PTHR43133">
    <property type="entry name" value="RNA POLYMERASE ECF-TYPE SIGMA FACTO"/>
    <property type="match status" value="1"/>
</dbReference>
<dbReference type="GO" id="GO:0006352">
    <property type="term" value="P:DNA-templated transcription initiation"/>
    <property type="evidence" value="ECO:0007669"/>
    <property type="project" value="InterPro"/>
</dbReference>
<dbReference type="InterPro" id="IPR013324">
    <property type="entry name" value="RNA_pol_sigma_r3/r4-like"/>
</dbReference>
<dbReference type="InterPro" id="IPR007627">
    <property type="entry name" value="RNA_pol_sigma70_r2"/>
</dbReference>
<name>A0A4R6IV25_9BACT</name>
<feature type="domain" description="RNA polymerase sigma factor 70 region 4 type 2" evidence="6">
    <location>
        <begin position="127"/>
        <end position="178"/>
    </location>
</feature>
<dbReference type="Proteomes" id="UP000295741">
    <property type="component" value="Unassembled WGS sequence"/>
</dbReference>
<comment type="caution">
    <text evidence="7">The sequence shown here is derived from an EMBL/GenBank/DDBJ whole genome shotgun (WGS) entry which is preliminary data.</text>
</comment>
<dbReference type="PANTHER" id="PTHR43133:SF46">
    <property type="entry name" value="RNA POLYMERASE SIGMA-70 FACTOR ECF SUBFAMILY"/>
    <property type="match status" value="1"/>
</dbReference>
<dbReference type="NCBIfam" id="TIGR02937">
    <property type="entry name" value="sigma70-ECF"/>
    <property type="match status" value="1"/>
</dbReference>
<evidence type="ECO:0000313" key="7">
    <source>
        <dbReference type="EMBL" id="TDO25725.1"/>
    </source>
</evidence>
<gene>
    <name evidence="7" type="ORF">BC659_2648</name>
</gene>
<organism evidence="7 8">
    <name type="scientific">Sediminibacterium goheungense</name>
    <dbReference type="NCBI Taxonomy" id="1086393"/>
    <lineage>
        <taxon>Bacteria</taxon>
        <taxon>Pseudomonadati</taxon>
        <taxon>Bacteroidota</taxon>
        <taxon>Chitinophagia</taxon>
        <taxon>Chitinophagales</taxon>
        <taxon>Chitinophagaceae</taxon>
        <taxon>Sediminibacterium</taxon>
    </lineage>
</organism>
<evidence type="ECO:0000256" key="1">
    <source>
        <dbReference type="ARBA" id="ARBA00010641"/>
    </source>
</evidence>
<accession>A0A4R6IV25</accession>
<dbReference type="Pfam" id="PF04542">
    <property type="entry name" value="Sigma70_r2"/>
    <property type="match status" value="1"/>
</dbReference>
<comment type="similarity">
    <text evidence="1">Belongs to the sigma-70 factor family. ECF subfamily.</text>
</comment>
<dbReference type="InterPro" id="IPR036388">
    <property type="entry name" value="WH-like_DNA-bd_sf"/>
</dbReference>
<evidence type="ECO:0000313" key="8">
    <source>
        <dbReference type="Proteomes" id="UP000295741"/>
    </source>
</evidence>
<keyword evidence="2" id="KW-0805">Transcription regulation</keyword>
<keyword evidence="8" id="KW-1185">Reference proteome</keyword>
<dbReference type="InterPro" id="IPR013249">
    <property type="entry name" value="RNA_pol_sigma70_r4_t2"/>
</dbReference>
<dbReference type="SUPFAM" id="SSF88659">
    <property type="entry name" value="Sigma3 and sigma4 domains of RNA polymerase sigma factors"/>
    <property type="match status" value="1"/>
</dbReference>
<reference evidence="7 8" key="1">
    <citation type="submission" date="2019-03" db="EMBL/GenBank/DDBJ databases">
        <title>Genomic Encyclopedia of Archaeal and Bacterial Type Strains, Phase II (KMG-II): from individual species to whole genera.</title>
        <authorList>
            <person name="Goeker M."/>
        </authorList>
    </citation>
    <scope>NUCLEOTIDE SEQUENCE [LARGE SCALE GENOMIC DNA]</scope>
    <source>
        <strain evidence="7 8">DSM 28323</strain>
    </source>
</reference>
<dbReference type="Gene3D" id="1.10.10.10">
    <property type="entry name" value="Winged helix-like DNA-binding domain superfamily/Winged helix DNA-binding domain"/>
    <property type="match status" value="1"/>
</dbReference>
<dbReference type="EMBL" id="SNWP01000012">
    <property type="protein sequence ID" value="TDO25725.1"/>
    <property type="molecule type" value="Genomic_DNA"/>
</dbReference>
<protein>
    <submittedName>
        <fullName evidence="7">RNA polymerase sigma-70 factor (ECF subfamily)</fullName>
    </submittedName>
</protein>
<keyword evidence="4" id="KW-0804">Transcription</keyword>
<dbReference type="Gene3D" id="1.10.1740.10">
    <property type="match status" value="1"/>
</dbReference>
<feature type="domain" description="RNA polymerase sigma-70 region 2" evidence="5">
    <location>
        <begin position="35"/>
        <end position="97"/>
    </location>
</feature>
<dbReference type="CDD" id="cd06171">
    <property type="entry name" value="Sigma70_r4"/>
    <property type="match status" value="1"/>
</dbReference>
<dbReference type="InterPro" id="IPR013325">
    <property type="entry name" value="RNA_pol_sigma_r2"/>
</dbReference>
<evidence type="ECO:0000256" key="3">
    <source>
        <dbReference type="ARBA" id="ARBA00023082"/>
    </source>
</evidence>
<dbReference type="GO" id="GO:0003677">
    <property type="term" value="F:DNA binding"/>
    <property type="evidence" value="ECO:0007669"/>
    <property type="project" value="InterPro"/>
</dbReference>
<evidence type="ECO:0000256" key="4">
    <source>
        <dbReference type="ARBA" id="ARBA00023163"/>
    </source>
</evidence>
<dbReference type="SUPFAM" id="SSF88946">
    <property type="entry name" value="Sigma2 domain of RNA polymerase sigma factors"/>
    <property type="match status" value="1"/>
</dbReference>
<dbReference type="AlphaFoldDB" id="A0A4R6IV25"/>
<dbReference type="GO" id="GO:0016987">
    <property type="term" value="F:sigma factor activity"/>
    <property type="evidence" value="ECO:0007669"/>
    <property type="project" value="UniProtKB-KW"/>
</dbReference>
<evidence type="ECO:0000256" key="2">
    <source>
        <dbReference type="ARBA" id="ARBA00023015"/>
    </source>
</evidence>
<sequence length="193" mass="22612">MLRETVQIMTLINGCCNNDRNCQRMLYQWLFDYALKISYRYIHQQEEAEEMVHEAFIKLFKNIHRFEANRDGDTEALLKGWFKRIIVNTCIDQLRKVQLNIISMDQHPEQDIYADKQESGLDKMAYDEIIEAIRQLTPVYRTVFNLFVIEGLSHDEIAKTLDISVGASKSNLSKAKSNLRKMIAERSGIKNYV</sequence>
<dbReference type="InterPro" id="IPR014284">
    <property type="entry name" value="RNA_pol_sigma-70_dom"/>
</dbReference>
<proteinExistence type="inferred from homology"/>
<dbReference type="InterPro" id="IPR039425">
    <property type="entry name" value="RNA_pol_sigma-70-like"/>
</dbReference>